<dbReference type="GO" id="GO:0009307">
    <property type="term" value="P:DNA restriction-modification system"/>
    <property type="evidence" value="ECO:0007669"/>
    <property type="project" value="UniProtKB-KW"/>
</dbReference>
<organism evidence="6 7">
    <name type="scientific">Bacillus thermotolerans</name>
    <name type="common">Quasibacillus thermotolerans</name>
    <dbReference type="NCBI Taxonomy" id="1221996"/>
    <lineage>
        <taxon>Bacteria</taxon>
        <taxon>Bacillati</taxon>
        <taxon>Bacillota</taxon>
        <taxon>Bacilli</taxon>
        <taxon>Bacillales</taxon>
        <taxon>Bacillaceae</taxon>
        <taxon>Bacillus</taxon>
    </lineage>
</organism>
<keyword evidence="3" id="KW-0238">DNA-binding</keyword>
<comment type="caution">
    <text evidence="6">The sequence shown here is derived from an EMBL/GenBank/DDBJ whole genome shotgun (WGS) entry which is preliminary data.</text>
</comment>
<dbReference type="AlphaFoldDB" id="A0A0F5HM91"/>
<dbReference type="CDD" id="cd16961">
    <property type="entry name" value="RMtype1_S_TRD-CR_like"/>
    <property type="match status" value="1"/>
</dbReference>
<feature type="domain" description="Type I restriction modification DNA specificity" evidence="5">
    <location>
        <begin position="21"/>
        <end position="174"/>
    </location>
</feature>
<gene>
    <name evidence="6" type="ORF">QY95_04021</name>
</gene>
<dbReference type="CDD" id="cd17288">
    <property type="entry name" value="RMtype1_S_LlaAI06ORF1089P_TRD1-CR1_like"/>
    <property type="match status" value="1"/>
</dbReference>
<keyword evidence="2" id="KW-0680">Restriction system</keyword>
<reference evidence="6" key="1">
    <citation type="submission" date="2015-02" db="EMBL/GenBank/DDBJ databases">
        <title>Genome Assembly of Bacillaceae bacterium MTCC 8252.</title>
        <authorList>
            <person name="Verma A."/>
            <person name="Khatri I."/>
            <person name="Mual P."/>
            <person name="Subramanian S."/>
            <person name="Krishnamurthi S."/>
        </authorList>
    </citation>
    <scope>NUCLEOTIDE SEQUENCE [LARGE SCALE GENOMIC DNA]</scope>
    <source>
        <strain evidence="6">MTCC 8252</strain>
    </source>
</reference>
<keyword evidence="4" id="KW-0175">Coiled coil</keyword>
<proteinExistence type="inferred from homology"/>
<dbReference type="PANTHER" id="PTHR30408">
    <property type="entry name" value="TYPE-1 RESTRICTION ENZYME ECOKI SPECIFICITY PROTEIN"/>
    <property type="match status" value="1"/>
</dbReference>
<keyword evidence="7" id="KW-1185">Reference proteome</keyword>
<accession>A0A0F5HM91</accession>
<evidence type="ECO:0000256" key="1">
    <source>
        <dbReference type="ARBA" id="ARBA00010923"/>
    </source>
</evidence>
<evidence type="ECO:0000256" key="3">
    <source>
        <dbReference type="ARBA" id="ARBA00023125"/>
    </source>
</evidence>
<dbReference type="SUPFAM" id="SSF116734">
    <property type="entry name" value="DNA methylase specificity domain"/>
    <property type="match status" value="2"/>
</dbReference>
<dbReference type="InterPro" id="IPR044946">
    <property type="entry name" value="Restrct_endonuc_typeI_TRD_sf"/>
</dbReference>
<name>A0A0F5HM91_BACTR</name>
<dbReference type="InterPro" id="IPR052021">
    <property type="entry name" value="Type-I_RS_S_subunit"/>
</dbReference>
<evidence type="ECO:0000256" key="4">
    <source>
        <dbReference type="SAM" id="Coils"/>
    </source>
</evidence>
<evidence type="ECO:0000313" key="7">
    <source>
        <dbReference type="Proteomes" id="UP000031563"/>
    </source>
</evidence>
<comment type="similarity">
    <text evidence="1">Belongs to the type-I restriction system S methylase family.</text>
</comment>
<evidence type="ECO:0000256" key="2">
    <source>
        <dbReference type="ARBA" id="ARBA00022747"/>
    </source>
</evidence>
<feature type="coiled-coil region" evidence="4">
    <location>
        <begin position="361"/>
        <end position="388"/>
    </location>
</feature>
<dbReference type="STRING" id="1221996.QY95_04021"/>
<evidence type="ECO:0000313" key="6">
    <source>
        <dbReference type="EMBL" id="KKB34135.1"/>
    </source>
</evidence>
<dbReference type="InterPro" id="IPR000055">
    <property type="entry name" value="Restrct_endonuc_typeI_TRD"/>
</dbReference>
<dbReference type="EMBL" id="JWIR02000089">
    <property type="protein sequence ID" value="KKB34135.1"/>
    <property type="molecule type" value="Genomic_DNA"/>
</dbReference>
<dbReference type="GO" id="GO:0003677">
    <property type="term" value="F:DNA binding"/>
    <property type="evidence" value="ECO:0007669"/>
    <property type="project" value="UniProtKB-KW"/>
</dbReference>
<feature type="domain" description="Type I restriction modification DNA specificity" evidence="5">
    <location>
        <begin position="205"/>
        <end position="376"/>
    </location>
</feature>
<sequence length="398" mass="45630">METEIKTARDGYKVTELGEIPIEWDIATLGEVLKIGYGKNQRNVEVEKSDIPILGTGGIIGWSRTPLFEKPSVLIGRKGTIDKPMYIEKPFWTIDTLFYTDINIEKAIPKFIYYLFQTINWYKYNEATGVPSLSATNISKIKYSLPPISEQQKIAEILSTVDEQIENTDQLIAKTKELKKGLMQQLLTKGIGHTKFKETDVGEIPQDWEIVPFKSVCSIVKGQVDPNEEPYKYLPHIGNANVEKFTGRLLSYNLAYEDNLISGKYLFNENHVLYGKINPHFSKVAFPKFEGLCSADMYPIECKGSLDPLFLKYILLEKRFTKQMISASARTGIPKVNREELERFRFILPPFKEQQKIAEILSTVDDQIESYEQEKEKYVELKKGLMQQLLTGKIRVTV</sequence>
<protein>
    <submittedName>
        <fullName evidence="6">Type I restriction-modification system, specificity subunit S</fullName>
    </submittedName>
</protein>
<evidence type="ECO:0000259" key="5">
    <source>
        <dbReference type="Pfam" id="PF01420"/>
    </source>
</evidence>
<dbReference type="Gene3D" id="1.10.287.1120">
    <property type="entry name" value="Bipartite methylase S protein"/>
    <property type="match status" value="1"/>
</dbReference>
<dbReference type="Proteomes" id="UP000031563">
    <property type="component" value="Unassembled WGS sequence"/>
</dbReference>
<dbReference type="Gene3D" id="3.90.220.20">
    <property type="entry name" value="DNA methylase specificity domains"/>
    <property type="match status" value="2"/>
</dbReference>
<dbReference type="PANTHER" id="PTHR30408:SF12">
    <property type="entry name" value="TYPE I RESTRICTION ENZYME MJAVIII SPECIFICITY SUBUNIT"/>
    <property type="match status" value="1"/>
</dbReference>
<dbReference type="Pfam" id="PF01420">
    <property type="entry name" value="Methylase_S"/>
    <property type="match status" value="2"/>
</dbReference>